<organism evidence="1 2">
    <name type="scientific">Patagioenas fasciata monilis</name>
    <dbReference type="NCBI Taxonomy" id="372326"/>
    <lineage>
        <taxon>Eukaryota</taxon>
        <taxon>Metazoa</taxon>
        <taxon>Chordata</taxon>
        <taxon>Craniata</taxon>
        <taxon>Vertebrata</taxon>
        <taxon>Euteleostomi</taxon>
        <taxon>Archelosauria</taxon>
        <taxon>Archosauria</taxon>
        <taxon>Dinosauria</taxon>
        <taxon>Saurischia</taxon>
        <taxon>Theropoda</taxon>
        <taxon>Coelurosauria</taxon>
        <taxon>Aves</taxon>
        <taxon>Neognathae</taxon>
        <taxon>Neoaves</taxon>
        <taxon>Columbimorphae</taxon>
        <taxon>Columbiformes</taxon>
        <taxon>Columbidae</taxon>
        <taxon>Patagioenas</taxon>
    </lineage>
</organism>
<gene>
    <name evidence="1" type="ORF">AV530_006494</name>
</gene>
<proteinExistence type="predicted"/>
<reference evidence="1 2" key="1">
    <citation type="submission" date="2016-02" db="EMBL/GenBank/DDBJ databases">
        <title>Band-tailed pigeon sequencing and assembly.</title>
        <authorList>
            <person name="Soares A.E."/>
            <person name="Novak B.J."/>
            <person name="Rice E.S."/>
            <person name="O'Connell B."/>
            <person name="Chang D."/>
            <person name="Weber S."/>
            <person name="Shapiro B."/>
        </authorList>
    </citation>
    <scope>NUCLEOTIDE SEQUENCE [LARGE SCALE GENOMIC DNA]</scope>
    <source>
        <strain evidence="1">BTP2013</strain>
        <tissue evidence="1">Blood</tissue>
    </source>
</reference>
<name>A0A1V4KGW4_PATFA</name>
<accession>A0A1V4KGW4</accession>
<sequence length="97" mass="11257">MEDSKLSRGMQIHKLYTQESLHPKVELAEVFTPVRHLKNSDSPLEDGLIWTPRWLIAVVKLDFQHSQQTLFQPLCWSGAISYRREVKSGAPSRRIQN</sequence>
<evidence type="ECO:0000313" key="2">
    <source>
        <dbReference type="Proteomes" id="UP000190648"/>
    </source>
</evidence>
<dbReference type="AlphaFoldDB" id="A0A1V4KGW4"/>
<dbReference type="EMBL" id="LSYS01003169">
    <property type="protein sequence ID" value="OPJ83631.1"/>
    <property type="molecule type" value="Genomic_DNA"/>
</dbReference>
<keyword evidence="2" id="KW-1185">Reference proteome</keyword>
<evidence type="ECO:0000313" key="1">
    <source>
        <dbReference type="EMBL" id="OPJ83631.1"/>
    </source>
</evidence>
<dbReference type="Proteomes" id="UP000190648">
    <property type="component" value="Unassembled WGS sequence"/>
</dbReference>
<comment type="caution">
    <text evidence="1">The sequence shown here is derived from an EMBL/GenBank/DDBJ whole genome shotgun (WGS) entry which is preliminary data.</text>
</comment>
<protein>
    <submittedName>
        <fullName evidence="1">Uncharacterized protein</fullName>
    </submittedName>
</protein>